<gene>
    <name evidence="7" type="ORF">FA10DRAFT_263720</name>
</gene>
<feature type="compositionally biased region" description="Basic and acidic residues" evidence="6">
    <location>
        <begin position="137"/>
        <end position="147"/>
    </location>
</feature>
<proteinExistence type="predicted"/>
<protein>
    <recommendedName>
        <fullName evidence="9">J domain-containing protein</fullName>
    </recommendedName>
</protein>
<name>A0A316YUQ0_9BASI</name>
<feature type="compositionally biased region" description="Basic residues" evidence="6">
    <location>
        <begin position="125"/>
        <end position="136"/>
    </location>
</feature>
<accession>A0A316YUQ0</accession>
<dbReference type="RefSeq" id="XP_025380197.1">
    <property type="nucleotide sequence ID" value="XM_025520341.1"/>
</dbReference>
<feature type="compositionally biased region" description="Basic and acidic residues" evidence="6">
    <location>
        <begin position="105"/>
        <end position="124"/>
    </location>
</feature>
<dbReference type="Proteomes" id="UP000245768">
    <property type="component" value="Unassembled WGS sequence"/>
</dbReference>
<evidence type="ECO:0000256" key="4">
    <source>
        <dbReference type="ARBA" id="ARBA00023043"/>
    </source>
</evidence>
<dbReference type="AlphaFoldDB" id="A0A316YUQ0"/>
<keyword evidence="3" id="KW-0677">Repeat</keyword>
<dbReference type="STRING" id="215250.A0A316YUQ0"/>
<feature type="compositionally biased region" description="Basic and acidic residues" evidence="6">
    <location>
        <begin position="54"/>
        <end position="66"/>
    </location>
</feature>
<dbReference type="InterPro" id="IPR038753">
    <property type="entry name" value="NFKBIL1"/>
</dbReference>
<dbReference type="GO" id="GO:0005634">
    <property type="term" value="C:nucleus"/>
    <property type="evidence" value="ECO:0007669"/>
    <property type="project" value="UniProtKB-SubCell"/>
</dbReference>
<sequence length="252" mass="29035">MSQGIKPSRLRFKAKAPRSPAEEAQLPPDLQEDEEEILQAASLDAGPSVAIPKRWLDAAREGDGRRSKMAGGMHEMDEEEYAEFVRAGHHSRTGRGAEEREEEEKEKSEKREREQRDSEAEAENRRRRRRRRRRKREEKTRAKEQETNHTSSRQAFDGQWSLGVLSSVQDVPWPVHPPSSPLNRINIDHFLFSGSSESAGSRRLRTALRRFHPDRFLQAHTFASEQAKDEILEKAKTVAQILADIVVDRRNQ</sequence>
<dbReference type="EMBL" id="KZ819634">
    <property type="protein sequence ID" value="PWN92999.1"/>
    <property type="molecule type" value="Genomic_DNA"/>
</dbReference>
<dbReference type="PANTHER" id="PTHR15263:SF1">
    <property type="entry name" value="NF-KAPPA-B INHIBITOR-LIKE PROTEIN 1"/>
    <property type="match status" value="1"/>
</dbReference>
<evidence type="ECO:0000256" key="3">
    <source>
        <dbReference type="ARBA" id="ARBA00022737"/>
    </source>
</evidence>
<organism evidence="7 8">
    <name type="scientific">Acaromyces ingoldii</name>
    <dbReference type="NCBI Taxonomy" id="215250"/>
    <lineage>
        <taxon>Eukaryota</taxon>
        <taxon>Fungi</taxon>
        <taxon>Dikarya</taxon>
        <taxon>Basidiomycota</taxon>
        <taxon>Ustilaginomycotina</taxon>
        <taxon>Exobasidiomycetes</taxon>
        <taxon>Exobasidiales</taxon>
        <taxon>Cryptobasidiaceae</taxon>
        <taxon>Acaromyces</taxon>
    </lineage>
</organism>
<dbReference type="GeneID" id="37042257"/>
<evidence type="ECO:0000313" key="7">
    <source>
        <dbReference type="EMBL" id="PWN92999.1"/>
    </source>
</evidence>
<evidence type="ECO:0000256" key="2">
    <source>
        <dbReference type="ARBA" id="ARBA00022553"/>
    </source>
</evidence>
<evidence type="ECO:0008006" key="9">
    <source>
        <dbReference type="Google" id="ProtNLM"/>
    </source>
</evidence>
<dbReference type="PANTHER" id="PTHR15263">
    <property type="entry name" value="I-KAPPA-B-LIKE PROTEIN IKBL"/>
    <property type="match status" value="1"/>
</dbReference>
<feature type="region of interest" description="Disordered" evidence="6">
    <location>
        <begin position="1"/>
        <end position="158"/>
    </location>
</feature>
<comment type="subcellular location">
    <subcellularLocation>
        <location evidence="1">Nucleus</location>
    </subcellularLocation>
</comment>
<evidence type="ECO:0000256" key="1">
    <source>
        <dbReference type="ARBA" id="ARBA00004123"/>
    </source>
</evidence>
<keyword evidence="8" id="KW-1185">Reference proteome</keyword>
<dbReference type="OrthoDB" id="412109at2759"/>
<evidence type="ECO:0000256" key="6">
    <source>
        <dbReference type="SAM" id="MobiDB-lite"/>
    </source>
</evidence>
<keyword evidence="2" id="KW-0597">Phosphoprotein</keyword>
<keyword evidence="4" id="KW-0040">ANK repeat</keyword>
<evidence type="ECO:0000256" key="5">
    <source>
        <dbReference type="ARBA" id="ARBA00023242"/>
    </source>
</evidence>
<dbReference type="InParanoid" id="A0A316YUQ0"/>
<keyword evidence="5" id="KW-0539">Nucleus</keyword>
<evidence type="ECO:0000313" key="8">
    <source>
        <dbReference type="Proteomes" id="UP000245768"/>
    </source>
</evidence>
<dbReference type="GO" id="GO:0043124">
    <property type="term" value="P:negative regulation of canonical NF-kappaB signal transduction"/>
    <property type="evidence" value="ECO:0007669"/>
    <property type="project" value="InterPro"/>
</dbReference>
<reference evidence="7 8" key="1">
    <citation type="journal article" date="2018" name="Mol. Biol. Evol.">
        <title>Broad Genomic Sampling Reveals a Smut Pathogenic Ancestry of the Fungal Clade Ustilaginomycotina.</title>
        <authorList>
            <person name="Kijpornyongpan T."/>
            <person name="Mondo S.J."/>
            <person name="Barry K."/>
            <person name="Sandor L."/>
            <person name="Lee J."/>
            <person name="Lipzen A."/>
            <person name="Pangilinan J."/>
            <person name="LaButti K."/>
            <person name="Hainaut M."/>
            <person name="Henrissat B."/>
            <person name="Grigoriev I.V."/>
            <person name="Spatafora J.W."/>
            <person name="Aime M.C."/>
        </authorList>
    </citation>
    <scope>NUCLEOTIDE SEQUENCE [LARGE SCALE GENOMIC DNA]</scope>
    <source>
        <strain evidence="7 8">MCA 4198</strain>
    </source>
</reference>